<protein>
    <submittedName>
        <fullName evidence="2">Uncharacterized protein</fullName>
    </submittedName>
</protein>
<evidence type="ECO:0000256" key="1">
    <source>
        <dbReference type="SAM" id="MobiDB-lite"/>
    </source>
</evidence>
<name>A0A6A6PBL5_9PEZI</name>
<dbReference type="EMBL" id="MU001671">
    <property type="protein sequence ID" value="KAF2461300.1"/>
    <property type="molecule type" value="Genomic_DNA"/>
</dbReference>
<dbReference type="Proteomes" id="UP000799766">
    <property type="component" value="Unassembled WGS sequence"/>
</dbReference>
<feature type="region of interest" description="Disordered" evidence="1">
    <location>
        <begin position="117"/>
        <end position="136"/>
    </location>
</feature>
<gene>
    <name evidence="2" type="ORF">BDY21DRAFT_331727</name>
</gene>
<sequence length="206" mass="22166">MSAGKASTQTCSCSPASCCQVAWALSRPAASARHRTTDRRLSPSDRAVGAWRCAEDSMRLPSRHPTIRRAAPTSTQDERAQPTAAASSPVGSARVCVWQCKADLALSRAVLNHQTDQFQPSATGRQPRHSGGAPENEKFLRHSSILRSSLPVQPHKSRAVHAHQATASVAEPKATRAGISRRFWQMHVPAKPASFTAYALVPAKGM</sequence>
<evidence type="ECO:0000313" key="3">
    <source>
        <dbReference type="Proteomes" id="UP000799766"/>
    </source>
</evidence>
<evidence type="ECO:0000313" key="2">
    <source>
        <dbReference type="EMBL" id="KAF2461300.1"/>
    </source>
</evidence>
<accession>A0A6A6PBL5</accession>
<reference evidence="2" key="1">
    <citation type="journal article" date="2020" name="Stud. Mycol.">
        <title>101 Dothideomycetes genomes: a test case for predicting lifestyles and emergence of pathogens.</title>
        <authorList>
            <person name="Haridas S."/>
            <person name="Albert R."/>
            <person name="Binder M."/>
            <person name="Bloem J."/>
            <person name="Labutti K."/>
            <person name="Salamov A."/>
            <person name="Andreopoulos B."/>
            <person name="Baker S."/>
            <person name="Barry K."/>
            <person name="Bills G."/>
            <person name="Bluhm B."/>
            <person name="Cannon C."/>
            <person name="Castanera R."/>
            <person name="Culley D."/>
            <person name="Daum C."/>
            <person name="Ezra D."/>
            <person name="Gonzalez J."/>
            <person name="Henrissat B."/>
            <person name="Kuo A."/>
            <person name="Liang C."/>
            <person name="Lipzen A."/>
            <person name="Lutzoni F."/>
            <person name="Magnuson J."/>
            <person name="Mondo S."/>
            <person name="Nolan M."/>
            <person name="Ohm R."/>
            <person name="Pangilinan J."/>
            <person name="Park H.-J."/>
            <person name="Ramirez L."/>
            <person name="Alfaro M."/>
            <person name="Sun H."/>
            <person name="Tritt A."/>
            <person name="Yoshinaga Y."/>
            <person name="Zwiers L.-H."/>
            <person name="Turgeon B."/>
            <person name="Goodwin S."/>
            <person name="Spatafora J."/>
            <person name="Crous P."/>
            <person name="Grigoriev I."/>
        </authorList>
    </citation>
    <scope>NUCLEOTIDE SEQUENCE</scope>
    <source>
        <strain evidence="2">ATCC 16933</strain>
    </source>
</reference>
<proteinExistence type="predicted"/>
<feature type="region of interest" description="Disordered" evidence="1">
    <location>
        <begin position="59"/>
        <end position="87"/>
    </location>
</feature>
<organism evidence="2 3">
    <name type="scientific">Lineolata rhizophorae</name>
    <dbReference type="NCBI Taxonomy" id="578093"/>
    <lineage>
        <taxon>Eukaryota</taxon>
        <taxon>Fungi</taxon>
        <taxon>Dikarya</taxon>
        <taxon>Ascomycota</taxon>
        <taxon>Pezizomycotina</taxon>
        <taxon>Dothideomycetes</taxon>
        <taxon>Dothideomycetes incertae sedis</taxon>
        <taxon>Lineolatales</taxon>
        <taxon>Lineolataceae</taxon>
        <taxon>Lineolata</taxon>
    </lineage>
</organism>
<dbReference type="AlphaFoldDB" id="A0A6A6PBL5"/>
<keyword evidence="3" id="KW-1185">Reference proteome</keyword>